<name>A0A7S2TN43_9EUKA</name>
<protein>
    <submittedName>
        <fullName evidence="2">Uncharacterized protein</fullName>
    </submittedName>
</protein>
<evidence type="ECO:0000256" key="1">
    <source>
        <dbReference type="SAM" id="MobiDB-lite"/>
    </source>
</evidence>
<feature type="region of interest" description="Disordered" evidence="1">
    <location>
        <begin position="1"/>
        <end position="56"/>
    </location>
</feature>
<sequence>MADTTADFEPSELVLDFSGEVPPNDDEVGEPSNTPPSGLSGKRNMSDSFIAASNDKPIMKEEELDAVRKPGEVAKSRNLRVQRMGYEGLNKRGSLTKSAVSGKGAKADRPQVEHVIKGR</sequence>
<proteinExistence type="predicted"/>
<reference evidence="2" key="1">
    <citation type="submission" date="2021-01" db="EMBL/GenBank/DDBJ databases">
        <authorList>
            <person name="Corre E."/>
            <person name="Pelletier E."/>
            <person name="Niang G."/>
            <person name="Scheremetjew M."/>
            <person name="Finn R."/>
            <person name="Kale V."/>
            <person name="Holt S."/>
            <person name="Cochrane G."/>
            <person name="Meng A."/>
            <person name="Brown T."/>
            <person name="Cohen L."/>
        </authorList>
    </citation>
    <scope>NUCLEOTIDE SEQUENCE</scope>
    <source>
        <strain evidence="2">CCMP622</strain>
    </source>
</reference>
<organism evidence="2">
    <name type="scientific">Lotharella oceanica</name>
    <dbReference type="NCBI Taxonomy" id="641309"/>
    <lineage>
        <taxon>Eukaryota</taxon>
        <taxon>Sar</taxon>
        <taxon>Rhizaria</taxon>
        <taxon>Cercozoa</taxon>
        <taxon>Chlorarachniophyceae</taxon>
        <taxon>Lotharella</taxon>
    </lineage>
</organism>
<accession>A0A7S2TN43</accession>
<feature type="compositionally biased region" description="Basic and acidic residues" evidence="1">
    <location>
        <begin position="105"/>
        <end position="119"/>
    </location>
</feature>
<dbReference type="EMBL" id="HBHP01012742">
    <property type="protein sequence ID" value="CAD9759936.1"/>
    <property type="molecule type" value="Transcribed_RNA"/>
</dbReference>
<evidence type="ECO:0000313" key="2">
    <source>
        <dbReference type="EMBL" id="CAD9759936.1"/>
    </source>
</evidence>
<gene>
    <name evidence="2" type="ORF">LSP00402_LOCUS7910</name>
</gene>
<dbReference type="AlphaFoldDB" id="A0A7S2TN43"/>
<feature type="region of interest" description="Disordered" evidence="1">
    <location>
        <begin position="84"/>
        <end position="119"/>
    </location>
</feature>